<dbReference type="InterPro" id="IPR001590">
    <property type="entry name" value="Peptidase_M12B"/>
</dbReference>
<dbReference type="GO" id="GO:0004222">
    <property type="term" value="F:metalloendopeptidase activity"/>
    <property type="evidence" value="ECO:0007669"/>
    <property type="project" value="InterPro"/>
</dbReference>
<keyword evidence="6" id="KW-1185">Reference proteome</keyword>
<dbReference type="OrthoDB" id="1182309at2"/>
<dbReference type="SUPFAM" id="SSF55486">
    <property type="entry name" value="Metalloproteases ('zincins'), catalytic domain"/>
    <property type="match status" value="1"/>
</dbReference>
<dbReference type="PANTHER" id="PTHR11905">
    <property type="entry name" value="ADAM A DISINTEGRIN AND METALLOPROTEASE DOMAIN"/>
    <property type="match status" value="1"/>
</dbReference>
<dbReference type="InterPro" id="IPR000859">
    <property type="entry name" value="CUB_dom"/>
</dbReference>
<proteinExistence type="predicted"/>
<dbReference type="STRING" id="1453498.LG45_04415"/>
<protein>
    <recommendedName>
        <fullName evidence="7">CUB domain-containing protein</fullName>
    </recommendedName>
</protein>
<dbReference type="GO" id="GO:0006508">
    <property type="term" value="P:proteolysis"/>
    <property type="evidence" value="ECO:0007669"/>
    <property type="project" value="InterPro"/>
</dbReference>
<dbReference type="Gene3D" id="2.60.120.290">
    <property type="entry name" value="Spermadhesin, CUB domain"/>
    <property type="match status" value="1"/>
</dbReference>
<dbReference type="CDD" id="cd00041">
    <property type="entry name" value="CUB"/>
    <property type="match status" value="1"/>
</dbReference>
<accession>A0A095V212</accession>
<dbReference type="AlphaFoldDB" id="A0A095V212"/>
<dbReference type="InterPro" id="IPR036116">
    <property type="entry name" value="FN3_sf"/>
</dbReference>
<dbReference type="Proteomes" id="UP000029554">
    <property type="component" value="Unassembled WGS sequence"/>
</dbReference>
<keyword evidence="1" id="KW-0732">Signal</keyword>
<evidence type="ECO:0008006" key="7">
    <source>
        <dbReference type="Google" id="ProtNLM"/>
    </source>
</evidence>
<comment type="caution">
    <text evidence="5">The sequence shown here is derived from an EMBL/GenBank/DDBJ whole genome shotgun (WGS) entry which is preliminary data.</text>
</comment>
<dbReference type="Gene3D" id="3.40.390.10">
    <property type="entry name" value="Collagenase (Catalytic Domain)"/>
    <property type="match status" value="1"/>
</dbReference>
<dbReference type="SUPFAM" id="SSF49854">
    <property type="entry name" value="Spermadhesin, CUB domain"/>
    <property type="match status" value="1"/>
</dbReference>
<dbReference type="RefSeq" id="WP_035124757.1">
    <property type="nucleotide sequence ID" value="NZ_JRHH01000002.1"/>
</dbReference>
<evidence type="ECO:0000259" key="4">
    <source>
        <dbReference type="PROSITE" id="PS50215"/>
    </source>
</evidence>
<dbReference type="Pfam" id="PF13688">
    <property type="entry name" value="Reprolysin_5"/>
    <property type="match status" value="1"/>
</dbReference>
<keyword evidence="2" id="KW-1015">Disulfide bond</keyword>
<name>A0A095V212_9FLAO</name>
<gene>
    <name evidence="5" type="ORF">LG45_04415</name>
</gene>
<feature type="domain" description="Peptidase M12B" evidence="4">
    <location>
        <begin position="213"/>
        <end position="405"/>
    </location>
</feature>
<organism evidence="5 6">
    <name type="scientific">Flavobacterium aquatile LMG 4008 = ATCC 11947</name>
    <dbReference type="NCBI Taxonomy" id="1453498"/>
    <lineage>
        <taxon>Bacteria</taxon>
        <taxon>Pseudomonadati</taxon>
        <taxon>Bacteroidota</taxon>
        <taxon>Flavobacteriia</taxon>
        <taxon>Flavobacteriales</taxon>
        <taxon>Flavobacteriaceae</taxon>
        <taxon>Flavobacterium</taxon>
    </lineage>
</organism>
<dbReference type="InterPro" id="IPR035914">
    <property type="entry name" value="Sperma_CUB_dom_sf"/>
</dbReference>
<dbReference type="Pfam" id="PF18962">
    <property type="entry name" value="Por_Secre_tail"/>
    <property type="match status" value="1"/>
</dbReference>
<dbReference type="InterPro" id="IPR013783">
    <property type="entry name" value="Ig-like_fold"/>
</dbReference>
<dbReference type="InterPro" id="IPR024079">
    <property type="entry name" value="MetalloPept_cat_dom_sf"/>
</dbReference>
<dbReference type="eggNOG" id="COG3023">
    <property type="taxonomic scope" value="Bacteria"/>
</dbReference>
<dbReference type="Pfam" id="PF00431">
    <property type="entry name" value="CUB"/>
    <property type="match status" value="1"/>
</dbReference>
<dbReference type="NCBIfam" id="TIGR04183">
    <property type="entry name" value="Por_Secre_tail"/>
    <property type="match status" value="1"/>
</dbReference>
<dbReference type="PROSITE" id="PS50215">
    <property type="entry name" value="ADAM_MEPRO"/>
    <property type="match status" value="1"/>
</dbReference>
<evidence type="ECO:0000313" key="6">
    <source>
        <dbReference type="Proteomes" id="UP000029554"/>
    </source>
</evidence>
<dbReference type="PROSITE" id="PS01180">
    <property type="entry name" value="CUB"/>
    <property type="match status" value="1"/>
</dbReference>
<evidence type="ECO:0000259" key="3">
    <source>
        <dbReference type="PROSITE" id="PS01180"/>
    </source>
</evidence>
<evidence type="ECO:0000256" key="1">
    <source>
        <dbReference type="ARBA" id="ARBA00022729"/>
    </source>
</evidence>
<dbReference type="SUPFAM" id="SSF49265">
    <property type="entry name" value="Fibronectin type III"/>
    <property type="match status" value="1"/>
</dbReference>
<reference evidence="5 6" key="1">
    <citation type="submission" date="2014-09" db="EMBL/GenBank/DDBJ databases">
        <title>Whole Genome Shotgun of Flavobacterium aquatile LMG 4008.</title>
        <authorList>
            <person name="Gale A.N."/>
            <person name="Pipes S.E."/>
            <person name="Newman J.D."/>
        </authorList>
    </citation>
    <scope>NUCLEOTIDE SEQUENCE [LARGE SCALE GENOMIC DNA]</scope>
    <source>
        <strain evidence="5 6">LMG 4008</strain>
    </source>
</reference>
<dbReference type="InterPro" id="IPR026444">
    <property type="entry name" value="Secre_tail"/>
</dbReference>
<sequence>MKKLLLLFSLFFFIFGFSQNEIAKKIKEYENTKEYFQPISVLTPDQTISNVDVIKAVDNATLAKINLTAVNDIVINKYDFIELSVPYNGSIVLVSLYKVNLFTEDFQIDTDKFKNISYEKGVYYRGIVKGDYTSVASFNFFNNEFNGVLSTNELSNVVVGKLDKPNNINDYVVYSDANYKGPIENLCSFKDEAGKPMDLTNKGDQSRDIATTRCVTMYFEIDYDVFTSNSSSTTTTTNWMTSVFNNVQTLYSNDAISTALKSMFIWTTQDPYSGTGSSDYLYQFNEVRPVFNGDLGQLVGIDPGGLGGVAVTIDGMCSQENFCYSDVNFSYSTVPTYSWTVMVVTHEFGHLLGSRHTHSCSWNGNNTAIDNCGPVGGGTGEGSNCVTSPPTIPTPAVRGTIMSYCHLTSSGIGFNNGFGAQPRTAIQNAVDAGTCLSFDCVNTCINLVQNVTTSNVTNNSATINFTDNSATAWQRIVRLFTSNSNFWININSNTFNATGLLPNTYYSAKIRPTCPVGVTGGSRDAIFATSANFCDGITITDTGGTTGQYTDNQSFVRVIAPNVAGQKITLTFSVFSLEADYDYMYIYDGNSTAAPIFESNGYTGNTIPGPFTSTAADGSLTMRFESDPGVTDIGWVAATSCSALANNEFDGIDFTYFPNPTTGSVSINSKSEINQVYVYNIMGQLLYQNDVNDLNTNVDISAYSTGTYFFKLKFDDNKEVNFKILKK</sequence>
<dbReference type="EMBL" id="JRHH01000002">
    <property type="protein sequence ID" value="KGD68895.1"/>
    <property type="molecule type" value="Genomic_DNA"/>
</dbReference>
<dbReference type="eggNOG" id="COG3292">
    <property type="taxonomic scope" value="Bacteria"/>
</dbReference>
<dbReference type="Gene3D" id="2.60.40.10">
    <property type="entry name" value="Immunoglobulins"/>
    <property type="match status" value="1"/>
</dbReference>
<evidence type="ECO:0000313" key="5">
    <source>
        <dbReference type="EMBL" id="KGD68895.1"/>
    </source>
</evidence>
<evidence type="ECO:0000256" key="2">
    <source>
        <dbReference type="ARBA" id="ARBA00023157"/>
    </source>
</evidence>
<feature type="domain" description="CUB" evidence="3">
    <location>
        <begin position="534"/>
        <end position="642"/>
    </location>
</feature>
<dbReference type="PANTHER" id="PTHR11905:SF159">
    <property type="entry name" value="ADAM METALLOPROTEASE"/>
    <property type="match status" value="1"/>
</dbReference>